<keyword evidence="2" id="KW-1185">Reference proteome</keyword>
<evidence type="ECO:0000313" key="1">
    <source>
        <dbReference type="EMBL" id="MEH7829650.1"/>
    </source>
</evidence>
<evidence type="ECO:0000313" key="2">
    <source>
        <dbReference type="Proteomes" id="UP001431963"/>
    </source>
</evidence>
<dbReference type="EMBL" id="JBALHR010000011">
    <property type="protein sequence ID" value="MEH7829650.1"/>
    <property type="molecule type" value="Genomic_DNA"/>
</dbReference>
<protein>
    <submittedName>
        <fullName evidence="1">Uncharacterized protein</fullName>
    </submittedName>
</protein>
<accession>A0ABU8BY63</accession>
<name>A0ABU8BY63_9RHOB</name>
<sequence>MAKELFGAGCVQGRGLFVFEDFADNDAEDAIGFPTVTPMAIDPKGLSGCSPSISTSVGRLDLAFGFQSFAEPFECDVLEWQVSFRTLFPQLGNKILVEFDKLVQTGLRSARHRKGGGSPATHHSSLRAEVKPTQCCFPVAMCPEVCAERGPDQAQSNTTEGRA</sequence>
<proteinExistence type="predicted"/>
<dbReference type="Proteomes" id="UP001431963">
    <property type="component" value="Unassembled WGS sequence"/>
</dbReference>
<comment type="caution">
    <text evidence="1">The sequence shown here is derived from an EMBL/GenBank/DDBJ whole genome shotgun (WGS) entry which is preliminary data.</text>
</comment>
<reference evidence="1" key="1">
    <citation type="submission" date="2024-02" db="EMBL/GenBank/DDBJ databases">
        <title>Genome sequences of strain Gemmobacter sp. JM10B15.</title>
        <authorList>
            <person name="Zhang M."/>
        </authorList>
    </citation>
    <scope>NUCLEOTIDE SEQUENCE</scope>
    <source>
        <strain evidence="1">JM10B15</strain>
    </source>
</reference>
<organism evidence="1 2">
    <name type="scientific">Gemmobacter denitrificans</name>
    <dbReference type="NCBI Taxonomy" id="3123040"/>
    <lineage>
        <taxon>Bacteria</taxon>
        <taxon>Pseudomonadati</taxon>
        <taxon>Pseudomonadota</taxon>
        <taxon>Alphaproteobacteria</taxon>
        <taxon>Rhodobacterales</taxon>
        <taxon>Paracoccaceae</taxon>
        <taxon>Gemmobacter</taxon>
    </lineage>
</organism>
<gene>
    <name evidence="1" type="ORF">V6590_15965</name>
</gene>